<keyword evidence="4 8" id="KW-0378">Hydrolase</keyword>
<keyword evidence="13" id="KW-1185">Reference proteome</keyword>
<proteinExistence type="inferred from homology"/>
<dbReference type="AlphaFoldDB" id="A0A167CL27"/>
<reference evidence="12 13" key="1">
    <citation type="submission" date="2016-02" db="EMBL/GenBank/DDBJ databases">
        <title>Complete genome sequence and transcriptome regulation of the pentose utilising yeast Sugiyamaella lignohabitans.</title>
        <authorList>
            <person name="Bellasio M."/>
            <person name="Peymann A."/>
            <person name="Valli M."/>
            <person name="Sipitzky M."/>
            <person name="Graf A."/>
            <person name="Sauer M."/>
            <person name="Marx H."/>
            <person name="Mattanovich D."/>
        </authorList>
    </citation>
    <scope>NUCLEOTIDE SEQUENCE [LARGE SCALE GENOMIC DNA]</scope>
    <source>
        <strain evidence="12 13">CBS 10342</strain>
    </source>
</reference>
<protein>
    <recommendedName>
        <fullName evidence="2 9">Lysophospholipase</fullName>
        <ecNumber evidence="2 9">3.1.1.5</ecNumber>
    </recommendedName>
</protein>
<keyword evidence="10" id="KW-1133">Transmembrane helix</keyword>
<feature type="domain" description="PLA2c" evidence="11">
    <location>
        <begin position="30"/>
        <end position="574"/>
    </location>
</feature>
<keyword evidence="5 8" id="KW-0442">Lipid degradation</keyword>
<evidence type="ECO:0000256" key="9">
    <source>
        <dbReference type="RuleBase" id="RU362103"/>
    </source>
</evidence>
<dbReference type="OrthoDB" id="4084751at2759"/>
<dbReference type="RefSeq" id="XP_018734313.1">
    <property type="nucleotide sequence ID" value="XM_018882549.1"/>
</dbReference>
<organism evidence="12 13">
    <name type="scientific">Sugiyamaella lignohabitans</name>
    <dbReference type="NCBI Taxonomy" id="796027"/>
    <lineage>
        <taxon>Eukaryota</taxon>
        <taxon>Fungi</taxon>
        <taxon>Dikarya</taxon>
        <taxon>Ascomycota</taxon>
        <taxon>Saccharomycotina</taxon>
        <taxon>Dipodascomycetes</taxon>
        <taxon>Dipodascales</taxon>
        <taxon>Trichomonascaceae</taxon>
        <taxon>Sugiyamaella</taxon>
    </lineage>
</organism>
<evidence type="ECO:0000256" key="4">
    <source>
        <dbReference type="ARBA" id="ARBA00022801"/>
    </source>
</evidence>
<dbReference type="InterPro" id="IPR016035">
    <property type="entry name" value="Acyl_Trfase/lysoPLipase"/>
</dbReference>
<evidence type="ECO:0000256" key="8">
    <source>
        <dbReference type="PROSITE-ProRule" id="PRU00555"/>
    </source>
</evidence>
<feature type="chain" id="PRO_5007749099" description="Lysophospholipase" evidence="9">
    <location>
        <begin position="18"/>
        <end position="624"/>
    </location>
</feature>
<keyword evidence="7" id="KW-0325">Glycoprotein</keyword>
<keyword evidence="3 9" id="KW-0732">Signal</keyword>
<sequence>MHFSHILPLLLAVPALAGSPTGGYTPGQVDCPDGSLVRPADSLNPKEADFVQKRHEVARPALIDWLNRANLSDFSADQFLSNSTIPIAIAFSGGGYRAMLAGAGEFSALDNRTANSTNQHHMGGLVQAATYFAGLSGGNWLLGSIVMNNFTSIPELQGSSDVWDLSHSILNPGGINVFSTASYWDDIADDVKSKKKAGFNTSITDIWGRALSHQFFNLSNGGPALTFDDVVNYDVFQNHEMPFPIVVSDGRAPGTTVISTNSTVFELTPYELGSWDPTIYAFTQIKYLGTQVQNGKPVNGTCIAGFDNAGFTIGTSSTLFNQFILQINSTGVSGVVYDLATDILDDIGKKSDDIAIYDPNPFFKVDTVTNGITTNSVLNLVDGGEDNENIPLVPLIQPERKLDVVFAFDNSADTTYNWPNGSSLVASFQRQFGNESNNTIFPYVPDTNTFINNGYTKRPTFFGCNATNLTSLFNDSQSTQDHFVPPLIIYIANFAHSYFSNTSTFKMSYETDEVAGMIENGYNVVTQQNGTIDSDWPACVGCAIIKRELDRRGQSPTDQCQQCFDKYCWDSAVDNQAVNISGENFAPTLSVANHTSSASVATAGSVFTTSLYVICAVGALFLFA</sequence>
<dbReference type="PROSITE" id="PS51210">
    <property type="entry name" value="PLA2C"/>
    <property type="match status" value="1"/>
</dbReference>
<name>A0A167CL27_9ASCO</name>
<feature type="signal peptide" evidence="9">
    <location>
        <begin position="1"/>
        <end position="17"/>
    </location>
</feature>
<dbReference type="EC" id="3.1.1.5" evidence="2 9"/>
<evidence type="ECO:0000256" key="2">
    <source>
        <dbReference type="ARBA" id="ARBA00013274"/>
    </source>
</evidence>
<evidence type="ECO:0000256" key="10">
    <source>
        <dbReference type="SAM" id="Phobius"/>
    </source>
</evidence>
<dbReference type="SUPFAM" id="SSF52151">
    <property type="entry name" value="FabD/lysophospholipase-like"/>
    <property type="match status" value="1"/>
</dbReference>
<dbReference type="GO" id="GO:0005829">
    <property type="term" value="C:cytosol"/>
    <property type="evidence" value="ECO:0007669"/>
    <property type="project" value="TreeGrafter"/>
</dbReference>
<keyword evidence="10" id="KW-0812">Transmembrane</keyword>
<dbReference type="GO" id="GO:0004622">
    <property type="term" value="F:phosphatidylcholine lysophospholipase activity"/>
    <property type="evidence" value="ECO:0007669"/>
    <property type="project" value="UniProtKB-EC"/>
</dbReference>
<feature type="transmembrane region" description="Helical" evidence="10">
    <location>
        <begin position="600"/>
        <end position="623"/>
    </location>
</feature>
<dbReference type="GO" id="GO:0046475">
    <property type="term" value="P:glycerophospholipid catabolic process"/>
    <property type="evidence" value="ECO:0007669"/>
    <property type="project" value="TreeGrafter"/>
</dbReference>
<dbReference type="GO" id="GO:0004623">
    <property type="term" value="F:phospholipase A2 activity"/>
    <property type="evidence" value="ECO:0007669"/>
    <property type="project" value="TreeGrafter"/>
</dbReference>
<comment type="similarity">
    <text evidence="1 9">Belongs to the lysophospholipase family.</text>
</comment>
<dbReference type="PANTHER" id="PTHR10728">
    <property type="entry name" value="CYTOSOLIC PHOSPHOLIPASE A2"/>
    <property type="match status" value="1"/>
</dbReference>
<dbReference type="SMART" id="SM00022">
    <property type="entry name" value="PLAc"/>
    <property type="match status" value="1"/>
</dbReference>
<evidence type="ECO:0000256" key="5">
    <source>
        <dbReference type="ARBA" id="ARBA00022963"/>
    </source>
</evidence>
<accession>A0A167CL27</accession>
<keyword evidence="10" id="KW-0472">Membrane</keyword>
<dbReference type="GeneID" id="30037650"/>
<dbReference type="EMBL" id="CP014501">
    <property type="protein sequence ID" value="ANB11836.1"/>
    <property type="molecule type" value="Genomic_DNA"/>
</dbReference>
<dbReference type="Pfam" id="PF01735">
    <property type="entry name" value="PLA2_B"/>
    <property type="match status" value="1"/>
</dbReference>
<gene>
    <name evidence="12" type="primary">PLB1</name>
    <name evidence="12" type="ORF">AWJ20_60</name>
</gene>
<evidence type="ECO:0000256" key="6">
    <source>
        <dbReference type="ARBA" id="ARBA00023098"/>
    </source>
</evidence>
<keyword evidence="6 8" id="KW-0443">Lipid metabolism</keyword>
<dbReference type="InterPro" id="IPR002642">
    <property type="entry name" value="LysoPLipase_cat_dom"/>
</dbReference>
<dbReference type="FunFam" id="3.40.1090.10:FF:000010">
    <property type="entry name" value="Lysophospholipase"/>
    <property type="match status" value="1"/>
</dbReference>
<dbReference type="Gene3D" id="3.40.1090.10">
    <property type="entry name" value="Cytosolic phospholipase A2 catalytic domain"/>
    <property type="match status" value="1"/>
</dbReference>
<evidence type="ECO:0000256" key="7">
    <source>
        <dbReference type="ARBA" id="ARBA00023180"/>
    </source>
</evidence>
<dbReference type="PANTHER" id="PTHR10728:SF33">
    <property type="entry name" value="LYSOPHOSPHOLIPASE 1-RELATED"/>
    <property type="match status" value="1"/>
</dbReference>
<evidence type="ECO:0000256" key="3">
    <source>
        <dbReference type="ARBA" id="ARBA00022729"/>
    </source>
</evidence>
<dbReference type="Proteomes" id="UP000189580">
    <property type="component" value="Chromosome a"/>
</dbReference>
<evidence type="ECO:0000256" key="1">
    <source>
        <dbReference type="ARBA" id="ARBA00008780"/>
    </source>
</evidence>
<dbReference type="CDD" id="cd07203">
    <property type="entry name" value="cPLA2_Fungal_PLB"/>
    <property type="match status" value="1"/>
</dbReference>
<evidence type="ECO:0000313" key="12">
    <source>
        <dbReference type="EMBL" id="ANB11836.1"/>
    </source>
</evidence>
<dbReference type="KEGG" id="slb:AWJ20_60"/>
<evidence type="ECO:0000313" key="13">
    <source>
        <dbReference type="Proteomes" id="UP000189580"/>
    </source>
</evidence>
<dbReference type="GO" id="GO:0005783">
    <property type="term" value="C:endoplasmic reticulum"/>
    <property type="evidence" value="ECO:0007669"/>
    <property type="project" value="TreeGrafter"/>
</dbReference>
<evidence type="ECO:0000259" key="11">
    <source>
        <dbReference type="PROSITE" id="PS51210"/>
    </source>
</evidence>
<comment type="catalytic activity">
    <reaction evidence="9">
        <text>a 1-acyl-sn-glycero-3-phosphocholine + H2O = sn-glycerol 3-phosphocholine + a fatty acid + H(+)</text>
        <dbReference type="Rhea" id="RHEA:15177"/>
        <dbReference type="ChEBI" id="CHEBI:15377"/>
        <dbReference type="ChEBI" id="CHEBI:15378"/>
        <dbReference type="ChEBI" id="CHEBI:16870"/>
        <dbReference type="ChEBI" id="CHEBI:28868"/>
        <dbReference type="ChEBI" id="CHEBI:58168"/>
        <dbReference type="EC" id="3.1.1.5"/>
    </reaction>
</comment>